<evidence type="ECO:0000256" key="1">
    <source>
        <dbReference type="SAM" id="MobiDB-lite"/>
    </source>
</evidence>
<feature type="region of interest" description="Disordered" evidence="1">
    <location>
        <begin position="49"/>
        <end position="83"/>
    </location>
</feature>
<sequence>MSNKYYNPSLRQVPRNAKAPILPSNGDSSILHWLESIGRLRSRDVVETIPDEAENEEISDLMGNDDAFEDDDDTDLALDDDDD</sequence>
<dbReference type="EMBL" id="MRCG01000012">
    <property type="protein sequence ID" value="OKH46651.1"/>
    <property type="molecule type" value="Genomic_DNA"/>
</dbReference>
<feature type="compositionally biased region" description="Acidic residues" evidence="1">
    <location>
        <begin position="66"/>
        <end position="83"/>
    </location>
</feature>
<evidence type="ECO:0000313" key="2">
    <source>
        <dbReference type="EMBL" id="OKH46651.1"/>
    </source>
</evidence>
<dbReference type="AlphaFoldDB" id="A0A1U7J3B3"/>
<evidence type="ECO:0000313" key="3">
    <source>
        <dbReference type="Proteomes" id="UP000185557"/>
    </source>
</evidence>
<accession>A0A1U7J3B3</accession>
<evidence type="ECO:0008006" key="4">
    <source>
        <dbReference type="Google" id="ProtNLM"/>
    </source>
</evidence>
<dbReference type="Pfam" id="PF11332">
    <property type="entry name" value="DUF3134"/>
    <property type="match status" value="1"/>
</dbReference>
<keyword evidence="3" id="KW-1185">Reference proteome</keyword>
<proteinExistence type="predicted"/>
<protein>
    <recommendedName>
        <fullName evidence="4">DUF3134 domain-containing protein</fullName>
    </recommendedName>
</protein>
<dbReference type="RefSeq" id="WP_073609481.1">
    <property type="nucleotide sequence ID" value="NZ_MRCG01000012.1"/>
</dbReference>
<dbReference type="OrthoDB" id="542362at2"/>
<organism evidence="2 3">
    <name type="scientific">Phormidium tenue NIES-30</name>
    <dbReference type="NCBI Taxonomy" id="549789"/>
    <lineage>
        <taxon>Bacteria</taxon>
        <taxon>Bacillati</taxon>
        <taxon>Cyanobacteriota</taxon>
        <taxon>Cyanophyceae</taxon>
        <taxon>Oscillatoriophycideae</taxon>
        <taxon>Oscillatoriales</taxon>
        <taxon>Oscillatoriaceae</taxon>
        <taxon>Phormidium</taxon>
    </lineage>
</organism>
<gene>
    <name evidence="2" type="ORF">NIES30_16275</name>
</gene>
<feature type="compositionally biased region" description="Acidic residues" evidence="1">
    <location>
        <begin position="49"/>
        <end position="59"/>
    </location>
</feature>
<comment type="caution">
    <text evidence="2">The sequence shown here is derived from an EMBL/GenBank/DDBJ whole genome shotgun (WGS) entry which is preliminary data.</text>
</comment>
<reference evidence="2 3" key="1">
    <citation type="submission" date="2016-11" db="EMBL/GenBank/DDBJ databases">
        <title>Draft Genome Sequences of Nine Cyanobacterial Strains from Diverse Habitats.</title>
        <authorList>
            <person name="Zhu T."/>
            <person name="Hou S."/>
            <person name="Lu X."/>
            <person name="Hess W.R."/>
        </authorList>
    </citation>
    <scope>NUCLEOTIDE SEQUENCE [LARGE SCALE GENOMIC DNA]</scope>
    <source>
        <strain evidence="2 3">NIES-30</strain>
    </source>
</reference>
<name>A0A1U7J3B3_9CYAN</name>
<dbReference type="Proteomes" id="UP000185557">
    <property type="component" value="Unassembled WGS sequence"/>
</dbReference>
<dbReference type="InterPro" id="IPR021481">
    <property type="entry name" value="DUF3134"/>
</dbReference>
<dbReference type="STRING" id="549789.NIES30_16275"/>